<sequence length="407" mass="45620">MWVAWRSFYIVYSCGILEQWGYLEAPTNPTTSTSIVRDSTNNSTGVSEPVAQRDTPDVETGEKSDTFSTSEAEDTRPNPRDRYRHCTFCSVCEKPRTEPKAVAKCEACPRILCRKCAGREGETVPKTKYADDVVLPLHKCLCQTKDSEFPEPKKGKDPQAHLLKHLLRHDLSVMFREPVDVETNPGYLGVVTREDMMDLGTMKRRLLKKKQYQSPRGQQKFRTDLEKIWVNCWKYAGYKPGSSDDRAGIVMCTLILKTMIERYYADYMEQQELVVDERSWQAGRERRKREQFARIAHTPLNPALWPNGTCADQLDPVDGSDEETDSDDENMRLGDSICHKRKFGSDDSEEQAALNTTAHASISSAPLVDGGGSSAGVRVACNVEGLDQNMCALAAIGKNLGGSSSKR</sequence>
<gene>
    <name evidence="5" type="ORF">Esi_0899_0001</name>
</gene>
<dbReference type="SUPFAM" id="SSF57903">
    <property type="entry name" value="FYVE/PHD zinc finger"/>
    <property type="match status" value="1"/>
</dbReference>
<dbReference type="EMBL" id="FN649760">
    <property type="protein sequence ID" value="CBJ34048.1"/>
    <property type="molecule type" value="Genomic_DNA"/>
</dbReference>
<dbReference type="Pfam" id="PF00439">
    <property type="entry name" value="Bromodomain"/>
    <property type="match status" value="1"/>
</dbReference>
<dbReference type="AlphaFoldDB" id="D7G8L6"/>
<dbReference type="Proteomes" id="UP000002630">
    <property type="component" value="Unassembled WGS sequence"/>
</dbReference>
<evidence type="ECO:0000259" key="4">
    <source>
        <dbReference type="PROSITE" id="PS50014"/>
    </source>
</evidence>
<evidence type="ECO:0000256" key="1">
    <source>
        <dbReference type="ARBA" id="ARBA00023117"/>
    </source>
</evidence>
<dbReference type="OrthoDB" id="10495927at2759"/>
<evidence type="ECO:0000313" key="5">
    <source>
        <dbReference type="EMBL" id="CBJ34048.1"/>
    </source>
</evidence>
<organism evidence="5 6">
    <name type="scientific">Ectocarpus siliculosus</name>
    <name type="common">Brown alga</name>
    <name type="synonym">Conferva siliculosa</name>
    <dbReference type="NCBI Taxonomy" id="2880"/>
    <lineage>
        <taxon>Eukaryota</taxon>
        <taxon>Sar</taxon>
        <taxon>Stramenopiles</taxon>
        <taxon>Ochrophyta</taxon>
        <taxon>PX clade</taxon>
        <taxon>Phaeophyceae</taxon>
        <taxon>Ectocarpales</taxon>
        <taxon>Ectocarpaceae</taxon>
        <taxon>Ectocarpus</taxon>
    </lineage>
</organism>
<feature type="region of interest" description="Disordered" evidence="3">
    <location>
        <begin position="304"/>
        <end position="332"/>
    </location>
</feature>
<feature type="domain" description="Bromo" evidence="4">
    <location>
        <begin position="167"/>
        <end position="243"/>
    </location>
</feature>
<dbReference type="InterPro" id="IPR011011">
    <property type="entry name" value="Znf_FYVE_PHD"/>
</dbReference>
<feature type="compositionally biased region" description="Basic and acidic residues" evidence="3">
    <location>
        <begin position="54"/>
        <end position="65"/>
    </location>
</feature>
<reference evidence="5 6" key="1">
    <citation type="journal article" date="2010" name="Nature">
        <title>The Ectocarpus genome and the independent evolution of multicellularity in brown algae.</title>
        <authorList>
            <person name="Cock J.M."/>
            <person name="Sterck L."/>
            <person name="Rouze P."/>
            <person name="Scornet D."/>
            <person name="Allen A.E."/>
            <person name="Amoutzias G."/>
            <person name="Anthouard V."/>
            <person name="Artiguenave F."/>
            <person name="Aury J.M."/>
            <person name="Badger J.H."/>
            <person name="Beszteri B."/>
            <person name="Billiau K."/>
            <person name="Bonnet E."/>
            <person name="Bothwell J.H."/>
            <person name="Bowler C."/>
            <person name="Boyen C."/>
            <person name="Brownlee C."/>
            <person name="Carrano C.J."/>
            <person name="Charrier B."/>
            <person name="Cho G.Y."/>
            <person name="Coelho S.M."/>
            <person name="Collen J."/>
            <person name="Corre E."/>
            <person name="Da Silva C."/>
            <person name="Delage L."/>
            <person name="Delaroque N."/>
            <person name="Dittami S.M."/>
            <person name="Doulbeau S."/>
            <person name="Elias M."/>
            <person name="Farnham G."/>
            <person name="Gachon C.M."/>
            <person name="Gschloessl B."/>
            <person name="Heesch S."/>
            <person name="Jabbari K."/>
            <person name="Jubin C."/>
            <person name="Kawai H."/>
            <person name="Kimura K."/>
            <person name="Kloareg B."/>
            <person name="Kupper F.C."/>
            <person name="Lang D."/>
            <person name="Le Bail A."/>
            <person name="Leblanc C."/>
            <person name="Lerouge P."/>
            <person name="Lohr M."/>
            <person name="Lopez P.J."/>
            <person name="Martens C."/>
            <person name="Maumus F."/>
            <person name="Michel G."/>
            <person name="Miranda-Saavedra D."/>
            <person name="Morales J."/>
            <person name="Moreau H."/>
            <person name="Motomura T."/>
            <person name="Nagasato C."/>
            <person name="Napoli C.A."/>
            <person name="Nelson D.R."/>
            <person name="Nyvall-Collen P."/>
            <person name="Peters A.F."/>
            <person name="Pommier C."/>
            <person name="Potin P."/>
            <person name="Poulain J."/>
            <person name="Quesneville H."/>
            <person name="Read B."/>
            <person name="Rensing S.A."/>
            <person name="Ritter A."/>
            <person name="Rousvoal S."/>
            <person name="Samanta M."/>
            <person name="Samson G."/>
            <person name="Schroeder D.C."/>
            <person name="Segurens B."/>
            <person name="Strittmatter M."/>
            <person name="Tonon T."/>
            <person name="Tregear J.W."/>
            <person name="Valentin K."/>
            <person name="von Dassow P."/>
            <person name="Yamagishi T."/>
            <person name="Van de Peer Y."/>
            <person name="Wincker P."/>
        </authorList>
    </citation>
    <scope>NUCLEOTIDE SEQUENCE [LARGE SCALE GENOMIC DNA]</scope>
    <source>
        <strain evidence="6">Ec32 / CCAP1310/4</strain>
    </source>
</reference>
<evidence type="ECO:0000256" key="3">
    <source>
        <dbReference type="SAM" id="MobiDB-lite"/>
    </source>
</evidence>
<dbReference type="SUPFAM" id="SSF47370">
    <property type="entry name" value="Bromodomain"/>
    <property type="match status" value="1"/>
</dbReference>
<name>D7G8L6_ECTSI</name>
<feature type="compositionally biased region" description="Polar residues" evidence="3">
    <location>
        <begin position="31"/>
        <end position="46"/>
    </location>
</feature>
<dbReference type="InterPro" id="IPR036427">
    <property type="entry name" value="Bromodomain-like_sf"/>
</dbReference>
<dbReference type="SMART" id="SM00297">
    <property type="entry name" value="BROMO"/>
    <property type="match status" value="1"/>
</dbReference>
<evidence type="ECO:0000256" key="2">
    <source>
        <dbReference type="PROSITE-ProRule" id="PRU00035"/>
    </source>
</evidence>
<feature type="compositionally biased region" description="Acidic residues" evidence="3">
    <location>
        <begin position="318"/>
        <end position="328"/>
    </location>
</feature>
<evidence type="ECO:0000313" key="6">
    <source>
        <dbReference type="Proteomes" id="UP000002630"/>
    </source>
</evidence>
<protein>
    <recommendedName>
        <fullName evidence="4">Bromo domain-containing protein</fullName>
    </recommendedName>
</protein>
<keyword evidence="6" id="KW-1185">Reference proteome</keyword>
<dbReference type="STRING" id="2880.D7G8L6"/>
<dbReference type="CDD" id="cd04369">
    <property type="entry name" value="Bromodomain"/>
    <property type="match status" value="1"/>
</dbReference>
<dbReference type="Gene3D" id="1.20.920.10">
    <property type="entry name" value="Bromodomain-like"/>
    <property type="match status" value="1"/>
</dbReference>
<keyword evidence="1 2" id="KW-0103">Bromodomain</keyword>
<feature type="region of interest" description="Disordered" evidence="3">
    <location>
        <begin position="31"/>
        <end position="79"/>
    </location>
</feature>
<proteinExistence type="predicted"/>
<accession>D7G8L6</accession>
<dbReference type="PROSITE" id="PS50014">
    <property type="entry name" value="BROMODOMAIN_2"/>
    <property type="match status" value="1"/>
</dbReference>
<dbReference type="InParanoid" id="D7G8L6"/>
<dbReference type="InterPro" id="IPR001487">
    <property type="entry name" value="Bromodomain"/>
</dbReference>